<evidence type="ECO:0000256" key="2">
    <source>
        <dbReference type="SAM" id="Phobius"/>
    </source>
</evidence>
<dbReference type="GO" id="GO:0005802">
    <property type="term" value="C:trans-Golgi network"/>
    <property type="evidence" value="ECO:0007669"/>
    <property type="project" value="TreeGrafter"/>
</dbReference>
<dbReference type="Pfam" id="PF02157">
    <property type="entry name" value="Man-6-P_recep"/>
    <property type="match status" value="1"/>
</dbReference>
<dbReference type="InterPro" id="IPR028927">
    <property type="entry name" value="Man-6-P_rcpt"/>
</dbReference>
<evidence type="ECO:0000256" key="3">
    <source>
        <dbReference type="SAM" id="SignalP"/>
    </source>
</evidence>
<dbReference type="SUPFAM" id="SSF50911">
    <property type="entry name" value="Mannose 6-phosphate receptor domain"/>
    <property type="match status" value="1"/>
</dbReference>
<comment type="caution">
    <text evidence="4">The sequence shown here is derived from an EMBL/GenBank/DDBJ whole genome shotgun (WGS) entry which is preliminary data.</text>
</comment>
<dbReference type="Gene3D" id="2.70.130.10">
    <property type="entry name" value="Mannose-6-phosphate receptor binding domain"/>
    <property type="match status" value="1"/>
</dbReference>
<dbReference type="OrthoDB" id="29460at2759"/>
<name>A0A2G8L8W2_STIJA</name>
<sequence length="276" mass="29910">MSTVLLFLLSCWLFLNGRFAFVNAGDGIVTLTPSQGLQIDECTLQNAEGVINLKPIGNAEASPRWKDHTAYNTTFDPGLYSYDPCYAFNQGACKNSLVCRSDENHGNDISIGKQGTGKFFYDNDASTYIVQYTAGEGENQMTTNVLLQCATMVQDTLEIIGDLSNNVYFMTLTSRCCCPGLCPPEIGPGNDSGLSFGSIVCIMFVCITFSYFILGMVYMKAARGASGAEIVPHLSFWMDLPNLIMDGVTYVFTCGKSTISTPEGPGTGPKSTYESI</sequence>
<protein>
    <recommendedName>
        <fullName evidence="6">Cation-dependent mannose-6-phosphate receptor</fullName>
    </recommendedName>
</protein>
<keyword evidence="1" id="KW-0325">Glycoprotein</keyword>
<feature type="transmembrane region" description="Helical" evidence="2">
    <location>
        <begin position="193"/>
        <end position="214"/>
    </location>
</feature>
<keyword evidence="5" id="KW-1185">Reference proteome</keyword>
<evidence type="ECO:0008006" key="6">
    <source>
        <dbReference type="Google" id="ProtNLM"/>
    </source>
</evidence>
<dbReference type="Proteomes" id="UP000230750">
    <property type="component" value="Unassembled WGS sequence"/>
</dbReference>
<gene>
    <name evidence="4" type="ORF">BSL78_06413</name>
</gene>
<reference evidence="4 5" key="1">
    <citation type="journal article" date="2017" name="PLoS Biol.">
        <title>The sea cucumber genome provides insights into morphological evolution and visceral regeneration.</title>
        <authorList>
            <person name="Zhang X."/>
            <person name="Sun L."/>
            <person name="Yuan J."/>
            <person name="Sun Y."/>
            <person name="Gao Y."/>
            <person name="Zhang L."/>
            <person name="Li S."/>
            <person name="Dai H."/>
            <person name="Hamel J.F."/>
            <person name="Liu C."/>
            <person name="Yu Y."/>
            <person name="Liu S."/>
            <person name="Lin W."/>
            <person name="Guo K."/>
            <person name="Jin S."/>
            <person name="Xu P."/>
            <person name="Storey K.B."/>
            <person name="Huan P."/>
            <person name="Zhang T."/>
            <person name="Zhou Y."/>
            <person name="Zhang J."/>
            <person name="Lin C."/>
            <person name="Li X."/>
            <person name="Xing L."/>
            <person name="Huo D."/>
            <person name="Sun M."/>
            <person name="Wang L."/>
            <person name="Mercier A."/>
            <person name="Li F."/>
            <person name="Yang H."/>
            <person name="Xiang J."/>
        </authorList>
    </citation>
    <scope>NUCLEOTIDE SEQUENCE [LARGE SCALE GENOMIC DNA]</scope>
    <source>
        <strain evidence="4">Shaxun</strain>
        <tissue evidence="4">Muscle</tissue>
    </source>
</reference>
<dbReference type="GO" id="GO:0000139">
    <property type="term" value="C:Golgi membrane"/>
    <property type="evidence" value="ECO:0007669"/>
    <property type="project" value="UniProtKB-SubCell"/>
</dbReference>
<keyword evidence="2" id="KW-1133">Transmembrane helix</keyword>
<dbReference type="PANTHER" id="PTHR15071:SF0">
    <property type="entry name" value="MANNOSE 6-PHOSPHATE RECEPTOR-LIKE PROTEIN 1"/>
    <property type="match status" value="1"/>
</dbReference>
<evidence type="ECO:0000313" key="5">
    <source>
        <dbReference type="Proteomes" id="UP000230750"/>
    </source>
</evidence>
<accession>A0A2G8L8W2</accession>
<dbReference type="PANTHER" id="PTHR15071">
    <property type="entry name" value="MANNOSE-6-PHOSPHATE RECEPTOR FAMILY MEMBER"/>
    <property type="match status" value="1"/>
</dbReference>
<keyword evidence="2" id="KW-0472">Membrane</keyword>
<evidence type="ECO:0000256" key="1">
    <source>
        <dbReference type="ARBA" id="ARBA00023180"/>
    </source>
</evidence>
<keyword evidence="3" id="KW-0732">Signal</keyword>
<feature type="signal peptide" evidence="3">
    <location>
        <begin position="1"/>
        <end position="24"/>
    </location>
</feature>
<feature type="chain" id="PRO_5013869893" description="Cation-dependent mannose-6-phosphate receptor" evidence="3">
    <location>
        <begin position="25"/>
        <end position="276"/>
    </location>
</feature>
<keyword evidence="2" id="KW-0812">Transmembrane</keyword>
<organism evidence="4 5">
    <name type="scientific">Stichopus japonicus</name>
    <name type="common">Sea cucumber</name>
    <dbReference type="NCBI Taxonomy" id="307972"/>
    <lineage>
        <taxon>Eukaryota</taxon>
        <taxon>Metazoa</taxon>
        <taxon>Echinodermata</taxon>
        <taxon>Eleutherozoa</taxon>
        <taxon>Echinozoa</taxon>
        <taxon>Holothuroidea</taxon>
        <taxon>Aspidochirotacea</taxon>
        <taxon>Aspidochirotida</taxon>
        <taxon>Stichopodidae</taxon>
        <taxon>Apostichopus</taxon>
    </lineage>
</organism>
<evidence type="ECO:0000313" key="4">
    <source>
        <dbReference type="EMBL" id="PIK56691.1"/>
    </source>
</evidence>
<dbReference type="AlphaFoldDB" id="A0A2G8L8W2"/>
<dbReference type="EMBL" id="MRZV01000167">
    <property type="protein sequence ID" value="PIK56691.1"/>
    <property type="molecule type" value="Genomic_DNA"/>
</dbReference>
<dbReference type="STRING" id="307972.A0A2G8L8W2"/>
<dbReference type="InterPro" id="IPR009011">
    <property type="entry name" value="Man6P_isomerase_rcpt-bd_dom_sf"/>
</dbReference>
<proteinExistence type="predicted"/>